<dbReference type="Proteomes" id="UP000235828">
    <property type="component" value="Chromosome B"/>
</dbReference>
<dbReference type="EMBL" id="LT960612">
    <property type="protein sequence ID" value="SON52359.1"/>
    <property type="molecule type" value="Genomic_DNA"/>
</dbReference>
<dbReference type="RefSeq" id="WP_102524634.1">
    <property type="nucleotide sequence ID" value="NZ_LT960612.1"/>
</dbReference>
<dbReference type="KEGG" id="vta:B0748"/>
<sequence>MNQYANVLSWEDKSIPHRLWIETHKDKARLCMKVVKDVEPEILTLDLGTSQAQVMASWHGMAFPISSAFDKNGLFSQVRCLLNLADGCVIWAVNHIELPNGKKMSADKLAFIPNMRQCYGDLIAIEKTSTH</sequence>
<evidence type="ECO:0000313" key="1">
    <source>
        <dbReference type="EMBL" id="SON52359.1"/>
    </source>
</evidence>
<accession>A0A2N8ZKC3</accession>
<organism evidence="1 2">
    <name type="scientific">Vibrio tapetis subsp. tapetis</name>
    <dbReference type="NCBI Taxonomy" id="1671868"/>
    <lineage>
        <taxon>Bacteria</taxon>
        <taxon>Pseudomonadati</taxon>
        <taxon>Pseudomonadota</taxon>
        <taxon>Gammaproteobacteria</taxon>
        <taxon>Vibrionales</taxon>
        <taxon>Vibrionaceae</taxon>
        <taxon>Vibrio</taxon>
    </lineage>
</organism>
<dbReference type="OrthoDB" id="5880517at2"/>
<keyword evidence="2" id="KW-1185">Reference proteome</keyword>
<proteinExistence type="predicted"/>
<evidence type="ECO:0000313" key="2">
    <source>
        <dbReference type="Proteomes" id="UP000235828"/>
    </source>
</evidence>
<reference evidence="1 2" key="1">
    <citation type="submission" date="2017-10" db="EMBL/GenBank/DDBJ databases">
        <authorList>
            <person name="Banno H."/>
            <person name="Chua N.-H."/>
        </authorList>
    </citation>
    <scope>NUCLEOTIDE SEQUENCE [LARGE SCALE GENOMIC DNA]</scope>
    <source>
        <strain evidence="1">Vibrio tapetis CECT4600</strain>
    </source>
</reference>
<gene>
    <name evidence="1" type="ORF">VTAP4600_B0748</name>
</gene>
<protein>
    <submittedName>
        <fullName evidence="1">Uncharacterized protein</fullName>
    </submittedName>
</protein>
<name>A0A2N8ZKC3_9VIBR</name>
<dbReference type="AlphaFoldDB" id="A0A2N8ZKC3"/>